<dbReference type="EMBL" id="JAKIKS010000174">
    <property type="protein sequence ID" value="MCL1127558.1"/>
    <property type="molecule type" value="Genomic_DNA"/>
</dbReference>
<keyword evidence="2" id="KW-1185">Reference proteome</keyword>
<comment type="caution">
    <text evidence="1">The sequence shown here is derived from an EMBL/GenBank/DDBJ whole genome shotgun (WGS) entry which is preliminary data.</text>
</comment>
<accession>A0ABT0LIM8</accession>
<evidence type="ECO:0000313" key="2">
    <source>
        <dbReference type="Proteomes" id="UP001203423"/>
    </source>
</evidence>
<dbReference type="RefSeq" id="WP_248942998.1">
    <property type="nucleotide sequence ID" value="NZ_JAKIKS010000174.1"/>
</dbReference>
<protein>
    <submittedName>
        <fullName evidence="1">Uncharacterized protein</fullName>
    </submittedName>
</protein>
<organism evidence="1 2">
    <name type="scientific">Shewanella surugensis</name>
    <dbReference type="NCBI Taxonomy" id="212020"/>
    <lineage>
        <taxon>Bacteria</taxon>
        <taxon>Pseudomonadati</taxon>
        <taxon>Pseudomonadota</taxon>
        <taxon>Gammaproteobacteria</taxon>
        <taxon>Alteromonadales</taxon>
        <taxon>Shewanellaceae</taxon>
        <taxon>Shewanella</taxon>
    </lineage>
</organism>
<evidence type="ECO:0000313" key="1">
    <source>
        <dbReference type="EMBL" id="MCL1127558.1"/>
    </source>
</evidence>
<sequence>MKDIARYNANVKAVGIGRIYFRPLKGNEPLGNLELFQVADLNNQYAQPYENTLIRMANLYVDSTQELYSYVEGFGTEDQANIPYRLPIGHLAIEVSKISTLKVILSLVQDRQKTPVKLFSDEIAYNPGDGSRNFKLILSPPLRVQQSKPFFNRIIEFVQYSQK</sequence>
<gene>
    <name evidence="1" type="ORF">L2764_24565</name>
</gene>
<name>A0ABT0LIM8_9GAMM</name>
<dbReference type="Proteomes" id="UP001203423">
    <property type="component" value="Unassembled WGS sequence"/>
</dbReference>
<proteinExistence type="predicted"/>
<reference evidence="1 2" key="1">
    <citation type="submission" date="2022-01" db="EMBL/GenBank/DDBJ databases">
        <title>Whole genome-based taxonomy of the Shewanellaceae.</title>
        <authorList>
            <person name="Martin-Rodriguez A.J."/>
        </authorList>
    </citation>
    <scope>NUCLEOTIDE SEQUENCE [LARGE SCALE GENOMIC DNA]</scope>
    <source>
        <strain evidence="1 2">DSM 17177</strain>
    </source>
</reference>